<dbReference type="GO" id="GO:0015254">
    <property type="term" value="F:glycerol channel activity"/>
    <property type="evidence" value="ECO:0007669"/>
    <property type="project" value="TreeGrafter"/>
</dbReference>
<dbReference type="InterPro" id="IPR023271">
    <property type="entry name" value="Aquaporin-like"/>
</dbReference>
<protein>
    <submittedName>
        <fullName evidence="9">Aquaporin related protein</fullName>
    </submittedName>
</protein>
<dbReference type="PRINTS" id="PR00783">
    <property type="entry name" value="MINTRINSICP"/>
</dbReference>
<evidence type="ECO:0000256" key="2">
    <source>
        <dbReference type="ARBA" id="ARBA00006175"/>
    </source>
</evidence>
<dbReference type="GO" id="GO:0015250">
    <property type="term" value="F:water channel activity"/>
    <property type="evidence" value="ECO:0007669"/>
    <property type="project" value="TreeGrafter"/>
</dbReference>
<dbReference type="NCBIfam" id="TIGR00861">
    <property type="entry name" value="MIP"/>
    <property type="match status" value="1"/>
</dbReference>
<feature type="transmembrane region" description="Helical" evidence="8">
    <location>
        <begin position="214"/>
        <end position="235"/>
    </location>
</feature>
<evidence type="ECO:0000256" key="8">
    <source>
        <dbReference type="SAM" id="Phobius"/>
    </source>
</evidence>
<dbReference type="CDD" id="cd00333">
    <property type="entry name" value="MIP"/>
    <property type="match status" value="1"/>
</dbReference>
<dbReference type="InterPro" id="IPR050363">
    <property type="entry name" value="MIP/Aquaporin"/>
</dbReference>
<evidence type="ECO:0000256" key="5">
    <source>
        <dbReference type="ARBA" id="ARBA00022989"/>
    </source>
</evidence>
<feature type="transmembrane region" description="Helical" evidence="8">
    <location>
        <begin position="185"/>
        <end position="202"/>
    </location>
</feature>
<feature type="transmembrane region" description="Helical" evidence="8">
    <location>
        <begin position="42"/>
        <end position="65"/>
    </location>
</feature>
<comment type="subcellular location">
    <subcellularLocation>
        <location evidence="1">Membrane</location>
        <topology evidence="1">Multi-pass membrane protein</topology>
    </subcellularLocation>
</comment>
<keyword evidence="5 8" id="KW-1133">Transmembrane helix</keyword>
<sequence>MSEGNNPQHGGISNTLNIANRAFEFVQHLWISLIRIIHGREFLAEMFATFMLVTVGNGAVAQVILGATASTFDFGSQLSINLGYGLGGMIGAFIDGGVTGAHMNPAVTLAMALRGKLNWLKVLPYWLSQLVGAFLSAVMIYWVYYDALMAVDCHGYGQKSVNCTAGIWAPYPQPYLSLGTGFMDQFFGTFLLLLGIFGITDTNNNEAKQGMKPVLVGLLITAIGLSYGLNCGYAINPARDFGPRFFTAIAGWGWDVFVCVECVHIRQWWWVPVVAPLVGASAASLVYWLFIEVLHPKSELKKNEEQGYKPVQTD</sequence>
<dbReference type="InterPro" id="IPR000425">
    <property type="entry name" value="MIP"/>
</dbReference>
<reference evidence="9" key="1">
    <citation type="submission" date="2006-04" db="EMBL/GenBank/DDBJ databases">
        <title>Regional and modular expression of morphogenetic factors in the demosponge Lubomirskia baicalensis.</title>
        <authorList>
            <person name="Belikov S.I."/>
            <person name="Kaluzhnaya O.V."/>
            <person name="Schroeder H.C."/>
            <person name="Mueller W.E.G."/>
        </authorList>
    </citation>
    <scope>NUCLEOTIDE SEQUENCE</scope>
</reference>
<proteinExistence type="evidence at transcript level"/>
<dbReference type="Gene3D" id="1.20.1080.10">
    <property type="entry name" value="Glycerol uptake facilitator protein"/>
    <property type="match status" value="1"/>
</dbReference>
<keyword evidence="4 7" id="KW-0812">Transmembrane</keyword>
<dbReference type="PANTHER" id="PTHR43829:SF9">
    <property type="entry name" value="AQUAPORIN-9"/>
    <property type="match status" value="1"/>
</dbReference>
<dbReference type="InterPro" id="IPR022357">
    <property type="entry name" value="MIP_CS"/>
</dbReference>
<organism evidence="9">
    <name type="scientific">Lubomirskia baikalensis</name>
    <dbReference type="NCBI Taxonomy" id="289074"/>
    <lineage>
        <taxon>Eukaryota</taxon>
        <taxon>Metazoa</taxon>
        <taxon>Porifera</taxon>
        <taxon>Demospongiae</taxon>
        <taxon>Heteroscleromorpha</taxon>
        <taxon>Spongillida</taxon>
        <taxon>Lubomirskiidae</taxon>
        <taxon>Lubomirskia</taxon>
    </lineage>
</organism>
<dbReference type="GO" id="GO:0016323">
    <property type="term" value="C:basolateral plasma membrane"/>
    <property type="evidence" value="ECO:0007669"/>
    <property type="project" value="TreeGrafter"/>
</dbReference>
<dbReference type="GO" id="GO:0015204">
    <property type="term" value="F:urea transmembrane transporter activity"/>
    <property type="evidence" value="ECO:0007669"/>
    <property type="project" value="TreeGrafter"/>
</dbReference>
<evidence type="ECO:0000256" key="3">
    <source>
        <dbReference type="ARBA" id="ARBA00022448"/>
    </source>
</evidence>
<evidence type="ECO:0000256" key="7">
    <source>
        <dbReference type="RuleBase" id="RU000477"/>
    </source>
</evidence>
<feature type="transmembrane region" description="Helical" evidence="8">
    <location>
        <begin position="85"/>
        <end position="113"/>
    </location>
</feature>
<comment type="similarity">
    <text evidence="2 7">Belongs to the MIP/aquaporin (TC 1.A.8) family.</text>
</comment>
<feature type="transmembrane region" description="Helical" evidence="8">
    <location>
        <begin position="267"/>
        <end position="290"/>
    </location>
</feature>
<keyword evidence="6 8" id="KW-0472">Membrane</keyword>
<gene>
    <name evidence="9" type="primary">aqpr</name>
</gene>
<dbReference type="PROSITE" id="PS00221">
    <property type="entry name" value="MIP"/>
    <property type="match status" value="1"/>
</dbReference>
<dbReference type="SUPFAM" id="SSF81338">
    <property type="entry name" value="Aquaporin-like"/>
    <property type="match status" value="1"/>
</dbReference>
<dbReference type="EMBL" id="AM263446">
    <property type="protein sequence ID" value="CAK22281.1"/>
    <property type="molecule type" value="mRNA"/>
</dbReference>
<name>A4Q8S7_9METZ</name>
<dbReference type="PANTHER" id="PTHR43829">
    <property type="entry name" value="AQUAPORIN OR AQUAGLYCEROPORIN RELATED"/>
    <property type="match status" value="1"/>
</dbReference>
<evidence type="ECO:0000256" key="1">
    <source>
        <dbReference type="ARBA" id="ARBA00004141"/>
    </source>
</evidence>
<feature type="transmembrane region" description="Helical" evidence="8">
    <location>
        <begin position="125"/>
        <end position="144"/>
    </location>
</feature>
<keyword evidence="3 7" id="KW-0813">Transport</keyword>
<accession>A4Q8S7</accession>
<evidence type="ECO:0000256" key="4">
    <source>
        <dbReference type="ARBA" id="ARBA00022692"/>
    </source>
</evidence>
<evidence type="ECO:0000256" key="6">
    <source>
        <dbReference type="ARBA" id="ARBA00023136"/>
    </source>
</evidence>
<feature type="transmembrane region" description="Helical" evidence="8">
    <location>
        <begin position="241"/>
        <end position="260"/>
    </location>
</feature>
<evidence type="ECO:0000313" key="9">
    <source>
        <dbReference type="EMBL" id="CAK22281.1"/>
    </source>
</evidence>
<dbReference type="AlphaFoldDB" id="A4Q8S7"/>
<dbReference type="Pfam" id="PF00230">
    <property type="entry name" value="MIP"/>
    <property type="match status" value="1"/>
</dbReference>